<dbReference type="GO" id="GO:0016740">
    <property type="term" value="F:transferase activity"/>
    <property type="evidence" value="ECO:0007669"/>
    <property type="project" value="UniProtKB-KW"/>
</dbReference>
<evidence type="ECO:0000256" key="5">
    <source>
        <dbReference type="ARBA" id="ARBA00022694"/>
    </source>
</evidence>
<dbReference type="GO" id="GO:0005524">
    <property type="term" value="F:ATP binding"/>
    <property type="evidence" value="ECO:0007669"/>
    <property type="project" value="UniProtKB-KW"/>
</dbReference>
<comment type="similarity">
    <text evidence="2">Belongs to the TsaE family.</text>
</comment>
<evidence type="ECO:0000256" key="7">
    <source>
        <dbReference type="ARBA" id="ARBA00022741"/>
    </source>
</evidence>
<comment type="subcellular location">
    <subcellularLocation>
        <location evidence="1">Cytoplasm</location>
    </subcellularLocation>
</comment>
<dbReference type="Gene3D" id="3.40.50.300">
    <property type="entry name" value="P-loop containing nucleotide triphosphate hydrolases"/>
    <property type="match status" value="1"/>
</dbReference>
<dbReference type="InterPro" id="IPR003442">
    <property type="entry name" value="T6A_TsaE"/>
</dbReference>
<protein>
    <recommendedName>
        <fullName evidence="3">tRNA threonylcarbamoyladenosine biosynthesis protein TsaE</fullName>
    </recommendedName>
    <alternativeName>
        <fullName evidence="10">t(6)A37 threonylcarbamoyladenosine biosynthesis protein TsaE</fullName>
    </alternativeName>
</protein>
<keyword evidence="4" id="KW-0963">Cytoplasm</keyword>
<evidence type="ECO:0000256" key="10">
    <source>
        <dbReference type="ARBA" id="ARBA00032441"/>
    </source>
</evidence>
<dbReference type="AlphaFoldDB" id="A0A2N1PTR0"/>
<keyword evidence="8" id="KW-0067">ATP-binding</keyword>
<dbReference type="GO" id="GO:0046872">
    <property type="term" value="F:metal ion binding"/>
    <property type="evidence" value="ECO:0007669"/>
    <property type="project" value="UniProtKB-KW"/>
</dbReference>
<evidence type="ECO:0000256" key="2">
    <source>
        <dbReference type="ARBA" id="ARBA00007599"/>
    </source>
</evidence>
<gene>
    <name evidence="11" type="ORF">CVV64_03450</name>
</gene>
<dbReference type="PANTHER" id="PTHR33540:SF2">
    <property type="entry name" value="TRNA THREONYLCARBAMOYLADENOSINE BIOSYNTHESIS PROTEIN TSAE"/>
    <property type="match status" value="1"/>
</dbReference>
<evidence type="ECO:0000313" key="11">
    <source>
        <dbReference type="EMBL" id="PKK91731.1"/>
    </source>
</evidence>
<dbReference type="GO" id="GO:0005737">
    <property type="term" value="C:cytoplasm"/>
    <property type="evidence" value="ECO:0007669"/>
    <property type="project" value="UniProtKB-SubCell"/>
</dbReference>
<evidence type="ECO:0000256" key="4">
    <source>
        <dbReference type="ARBA" id="ARBA00022490"/>
    </source>
</evidence>
<dbReference type="InterPro" id="IPR027417">
    <property type="entry name" value="P-loop_NTPase"/>
</dbReference>
<keyword evidence="7" id="KW-0547">Nucleotide-binding</keyword>
<evidence type="ECO:0000256" key="3">
    <source>
        <dbReference type="ARBA" id="ARBA00019010"/>
    </source>
</evidence>
<evidence type="ECO:0000256" key="6">
    <source>
        <dbReference type="ARBA" id="ARBA00022723"/>
    </source>
</evidence>
<keyword evidence="5" id="KW-0819">tRNA processing</keyword>
<sequence length="179" mass="19547">MVGAIMAEQTELMVSLTTNSVMETMELGEAFGSLSSPGHTLLLTGDLGAGKTHFTKGVAKGLGIPPEVVTSPTFVVMKEYHGLMTHVDLYRIGDMEELFYTGFSDHLEGNRVVVVEWAEKVGQEWFPSGCIRMNIRTMGPDERSFEITATGDFHCQLLESALGSFRALHSDTAGEDINE</sequence>
<dbReference type="Pfam" id="PF02367">
    <property type="entry name" value="TsaE"/>
    <property type="match status" value="1"/>
</dbReference>
<dbReference type="EMBL" id="PGXC01000002">
    <property type="protein sequence ID" value="PKK91731.1"/>
    <property type="molecule type" value="Genomic_DNA"/>
</dbReference>
<comment type="caution">
    <text evidence="11">The sequence shown here is derived from an EMBL/GenBank/DDBJ whole genome shotgun (WGS) entry which is preliminary data.</text>
</comment>
<keyword evidence="9" id="KW-0460">Magnesium</keyword>
<dbReference type="PANTHER" id="PTHR33540">
    <property type="entry name" value="TRNA THREONYLCARBAMOYLADENOSINE BIOSYNTHESIS PROTEIN TSAE"/>
    <property type="match status" value="1"/>
</dbReference>
<dbReference type="Proteomes" id="UP000233256">
    <property type="component" value="Unassembled WGS sequence"/>
</dbReference>
<dbReference type="NCBIfam" id="TIGR00150">
    <property type="entry name" value="T6A_YjeE"/>
    <property type="match status" value="1"/>
</dbReference>
<organism evidence="11 12">
    <name type="scientific">Candidatus Wallbacteria bacterium HGW-Wallbacteria-1</name>
    <dbReference type="NCBI Taxonomy" id="2013854"/>
    <lineage>
        <taxon>Bacteria</taxon>
        <taxon>Candidatus Walliibacteriota</taxon>
    </lineage>
</organism>
<evidence type="ECO:0000256" key="8">
    <source>
        <dbReference type="ARBA" id="ARBA00022840"/>
    </source>
</evidence>
<evidence type="ECO:0000313" key="12">
    <source>
        <dbReference type="Proteomes" id="UP000233256"/>
    </source>
</evidence>
<keyword evidence="11" id="KW-0808">Transferase</keyword>
<accession>A0A2N1PTR0</accession>
<evidence type="ECO:0000256" key="1">
    <source>
        <dbReference type="ARBA" id="ARBA00004496"/>
    </source>
</evidence>
<proteinExistence type="inferred from homology"/>
<keyword evidence="6" id="KW-0479">Metal-binding</keyword>
<dbReference type="GO" id="GO:0002949">
    <property type="term" value="P:tRNA threonylcarbamoyladenosine modification"/>
    <property type="evidence" value="ECO:0007669"/>
    <property type="project" value="InterPro"/>
</dbReference>
<name>A0A2N1PTR0_9BACT</name>
<evidence type="ECO:0000256" key="9">
    <source>
        <dbReference type="ARBA" id="ARBA00022842"/>
    </source>
</evidence>
<reference evidence="11 12" key="1">
    <citation type="journal article" date="2017" name="ISME J.">
        <title>Potential for microbial H2 and metal transformations associated with novel bacteria and archaea in deep terrestrial subsurface sediments.</title>
        <authorList>
            <person name="Hernsdorf A.W."/>
            <person name="Amano Y."/>
            <person name="Miyakawa K."/>
            <person name="Ise K."/>
            <person name="Suzuki Y."/>
            <person name="Anantharaman K."/>
            <person name="Probst A."/>
            <person name="Burstein D."/>
            <person name="Thomas B.C."/>
            <person name="Banfield J.F."/>
        </authorList>
    </citation>
    <scope>NUCLEOTIDE SEQUENCE [LARGE SCALE GENOMIC DNA]</scope>
    <source>
        <strain evidence="11">HGW-Wallbacteria-1</strain>
    </source>
</reference>
<dbReference type="SUPFAM" id="SSF52540">
    <property type="entry name" value="P-loop containing nucleoside triphosphate hydrolases"/>
    <property type="match status" value="1"/>
</dbReference>